<sequence>MLKESEISPPFLVYLFSINIMAFLGLINSGYIIAVWWKRTNDPAMIYVTTAAVLMVLPIVSLAVFFLILHRTLIITRFMARSNIHQWLLGFSIFSMFCLMVFTAAYYIWTWTMIYPAPADNCWSVNCVTRFNGSIFSVWAKLVTGFMNSIVGSWFFYELKKSQSQISLSQQPKEQGNRKKVKNLS</sequence>
<proteinExistence type="predicted"/>
<feature type="transmembrane region" description="Helical" evidence="1">
    <location>
        <begin position="12"/>
        <end position="38"/>
    </location>
</feature>
<feature type="transmembrane region" description="Helical" evidence="1">
    <location>
        <begin position="44"/>
        <end position="68"/>
    </location>
</feature>
<keyword evidence="2" id="KW-1185">Reference proteome</keyword>
<reference evidence="3" key="1">
    <citation type="submission" date="2022-11" db="UniProtKB">
        <authorList>
            <consortium name="WormBaseParasite"/>
        </authorList>
    </citation>
    <scope>IDENTIFICATION</scope>
</reference>
<name>A0A914QW40_9BILA</name>
<keyword evidence="1" id="KW-1133">Transmembrane helix</keyword>
<dbReference type="Proteomes" id="UP000887578">
    <property type="component" value="Unplaced"/>
</dbReference>
<accession>A0A914QW40</accession>
<keyword evidence="1" id="KW-0812">Transmembrane</keyword>
<evidence type="ECO:0000313" key="3">
    <source>
        <dbReference type="WBParaSite" id="PDA_v2.g8250.t1"/>
    </source>
</evidence>
<dbReference type="WBParaSite" id="PDA_v2.g8250.t1">
    <property type="protein sequence ID" value="PDA_v2.g8250.t1"/>
    <property type="gene ID" value="PDA_v2.g8250"/>
</dbReference>
<protein>
    <submittedName>
        <fullName evidence="3">G-protein coupled receptors family 1 profile domain-containing protein</fullName>
    </submittedName>
</protein>
<dbReference type="AlphaFoldDB" id="A0A914QW40"/>
<feature type="transmembrane region" description="Helical" evidence="1">
    <location>
        <begin position="138"/>
        <end position="157"/>
    </location>
</feature>
<keyword evidence="1" id="KW-0472">Membrane</keyword>
<evidence type="ECO:0000256" key="1">
    <source>
        <dbReference type="SAM" id="Phobius"/>
    </source>
</evidence>
<evidence type="ECO:0000313" key="2">
    <source>
        <dbReference type="Proteomes" id="UP000887578"/>
    </source>
</evidence>
<organism evidence="2 3">
    <name type="scientific">Panagrolaimus davidi</name>
    <dbReference type="NCBI Taxonomy" id="227884"/>
    <lineage>
        <taxon>Eukaryota</taxon>
        <taxon>Metazoa</taxon>
        <taxon>Ecdysozoa</taxon>
        <taxon>Nematoda</taxon>
        <taxon>Chromadorea</taxon>
        <taxon>Rhabditida</taxon>
        <taxon>Tylenchina</taxon>
        <taxon>Panagrolaimomorpha</taxon>
        <taxon>Panagrolaimoidea</taxon>
        <taxon>Panagrolaimidae</taxon>
        <taxon>Panagrolaimus</taxon>
    </lineage>
</organism>
<feature type="transmembrane region" description="Helical" evidence="1">
    <location>
        <begin position="88"/>
        <end position="109"/>
    </location>
</feature>